<dbReference type="GO" id="GO:0009307">
    <property type="term" value="P:DNA restriction-modification system"/>
    <property type="evidence" value="ECO:0007669"/>
    <property type="project" value="UniProtKB-KW"/>
</dbReference>
<dbReference type="AlphaFoldDB" id="A0A3B1D9B3"/>
<proteinExistence type="inferred from homology"/>
<dbReference type="SUPFAM" id="SSF53335">
    <property type="entry name" value="S-adenosyl-L-methionine-dependent methyltransferases"/>
    <property type="match status" value="2"/>
</dbReference>
<evidence type="ECO:0000256" key="3">
    <source>
        <dbReference type="ARBA" id="ARBA00022603"/>
    </source>
</evidence>
<gene>
    <name evidence="10" type="ORF">MNBD_IGNAVI01-1016</name>
</gene>
<keyword evidence="7" id="KW-0238">DNA-binding</keyword>
<dbReference type="PRINTS" id="PR00508">
    <property type="entry name" value="S21N4MTFRASE"/>
</dbReference>
<feature type="domain" description="DNA methylase N-4/N-6" evidence="9">
    <location>
        <begin position="30"/>
        <end position="109"/>
    </location>
</feature>
<keyword evidence="6" id="KW-0680">Restriction system</keyword>
<evidence type="ECO:0000256" key="1">
    <source>
        <dbReference type="ARBA" id="ARBA00010203"/>
    </source>
</evidence>
<dbReference type="GO" id="GO:0015667">
    <property type="term" value="F:site-specific DNA-methyltransferase (cytosine-N4-specific) activity"/>
    <property type="evidence" value="ECO:0007669"/>
    <property type="project" value="UniProtKB-EC"/>
</dbReference>
<dbReference type="PANTHER" id="PTHR13370:SF3">
    <property type="entry name" value="TRNA (GUANINE(10)-N2)-METHYLTRANSFERASE HOMOLOG"/>
    <property type="match status" value="1"/>
</dbReference>
<dbReference type="EC" id="2.1.1.113" evidence="2"/>
<evidence type="ECO:0000256" key="8">
    <source>
        <dbReference type="ARBA" id="ARBA00049120"/>
    </source>
</evidence>
<evidence type="ECO:0000256" key="5">
    <source>
        <dbReference type="ARBA" id="ARBA00022691"/>
    </source>
</evidence>
<comment type="catalytic activity">
    <reaction evidence="8">
        <text>a 2'-deoxycytidine in DNA + S-adenosyl-L-methionine = an N(4)-methyl-2'-deoxycytidine in DNA + S-adenosyl-L-homocysteine + H(+)</text>
        <dbReference type="Rhea" id="RHEA:16857"/>
        <dbReference type="Rhea" id="RHEA-COMP:11369"/>
        <dbReference type="Rhea" id="RHEA-COMP:13674"/>
        <dbReference type="ChEBI" id="CHEBI:15378"/>
        <dbReference type="ChEBI" id="CHEBI:57856"/>
        <dbReference type="ChEBI" id="CHEBI:59789"/>
        <dbReference type="ChEBI" id="CHEBI:85452"/>
        <dbReference type="ChEBI" id="CHEBI:137933"/>
        <dbReference type="EC" id="2.1.1.113"/>
    </reaction>
</comment>
<dbReference type="Gene3D" id="3.40.50.150">
    <property type="entry name" value="Vaccinia Virus protein VP39"/>
    <property type="match status" value="2"/>
</dbReference>
<dbReference type="PANTHER" id="PTHR13370">
    <property type="entry name" value="RNA METHYLASE-RELATED"/>
    <property type="match status" value="1"/>
</dbReference>
<keyword evidence="3" id="KW-0489">Methyltransferase</keyword>
<dbReference type="PROSITE" id="PS00093">
    <property type="entry name" value="N4_MTASE"/>
    <property type="match status" value="1"/>
</dbReference>
<organism evidence="10">
    <name type="scientific">hydrothermal vent metagenome</name>
    <dbReference type="NCBI Taxonomy" id="652676"/>
    <lineage>
        <taxon>unclassified sequences</taxon>
        <taxon>metagenomes</taxon>
        <taxon>ecological metagenomes</taxon>
    </lineage>
</organism>
<dbReference type="InterPro" id="IPR029063">
    <property type="entry name" value="SAM-dependent_MTases_sf"/>
</dbReference>
<dbReference type="Pfam" id="PF01555">
    <property type="entry name" value="N6_N4_Mtase"/>
    <property type="match status" value="2"/>
</dbReference>
<dbReference type="GO" id="GO:0032259">
    <property type="term" value="P:methylation"/>
    <property type="evidence" value="ECO:0007669"/>
    <property type="project" value="UniProtKB-KW"/>
</dbReference>
<dbReference type="InterPro" id="IPR001091">
    <property type="entry name" value="RM_Methyltransferase"/>
</dbReference>
<accession>A0A3B1D9B3</accession>
<dbReference type="GO" id="GO:0008170">
    <property type="term" value="F:N-methyltransferase activity"/>
    <property type="evidence" value="ECO:0007669"/>
    <property type="project" value="InterPro"/>
</dbReference>
<dbReference type="GO" id="GO:0003677">
    <property type="term" value="F:DNA binding"/>
    <property type="evidence" value="ECO:0007669"/>
    <property type="project" value="UniProtKB-KW"/>
</dbReference>
<keyword evidence="4" id="KW-0808">Transferase</keyword>
<evidence type="ECO:0000256" key="7">
    <source>
        <dbReference type="ARBA" id="ARBA00023125"/>
    </source>
</evidence>
<feature type="domain" description="DNA methylase N-4/N-6" evidence="9">
    <location>
        <begin position="146"/>
        <end position="288"/>
    </location>
</feature>
<evidence type="ECO:0000313" key="10">
    <source>
        <dbReference type="EMBL" id="VAX28355.1"/>
    </source>
</evidence>
<dbReference type="InterPro" id="IPR002941">
    <property type="entry name" value="DNA_methylase_N4/N6"/>
</dbReference>
<dbReference type="InterPro" id="IPR017985">
    <property type="entry name" value="MeTrfase_CN4_CS"/>
</dbReference>
<comment type="similarity">
    <text evidence="1">Belongs to the N(4)/N(6)-methyltransferase family. N(4) subfamily.</text>
</comment>
<evidence type="ECO:0000256" key="6">
    <source>
        <dbReference type="ARBA" id="ARBA00022747"/>
    </source>
</evidence>
<evidence type="ECO:0000256" key="2">
    <source>
        <dbReference type="ARBA" id="ARBA00012185"/>
    </source>
</evidence>
<keyword evidence="5" id="KW-0949">S-adenosyl-L-methionine</keyword>
<name>A0A3B1D9B3_9ZZZZ</name>
<dbReference type="EMBL" id="UOGD01000409">
    <property type="protein sequence ID" value="VAX28355.1"/>
    <property type="molecule type" value="Genomic_DNA"/>
</dbReference>
<evidence type="ECO:0000259" key="9">
    <source>
        <dbReference type="Pfam" id="PF01555"/>
    </source>
</evidence>
<reference evidence="10" key="1">
    <citation type="submission" date="2018-06" db="EMBL/GenBank/DDBJ databases">
        <authorList>
            <person name="Zhirakovskaya E."/>
        </authorList>
    </citation>
    <scope>NUCLEOTIDE SEQUENCE</scope>
</reference>
<protein>
    <recommendedName>
        <fullName evidence="2">site-specific DNA-methyltransferase (cytosine-N(4)-specific)</fullName>
        <ecNumber evidence="2">2.1.1.113</ecNumber>
    </recommendedName>
</protein>
<dbReference type="GO" id="GO:0005737">
    <property type="term" value="C:cytoplasm"/>
    <property type="evidence" value="ECO:0007669"/>
    <property type="project" value="TreeGrafter"/>
</dbReference>
<sequence>MPRKKPIDLGERGKLSPYNKLNDLTGKEWIKFTKSWFIHVPPRRKDNEILHPAKYPETLIEEFVKFFTKENEWVIDPFLGTGSTLIAAGNTNRNAVGIEVNKKYLDISKSRVNKGEYSSQLFPLLGSSLKLSKLLSKNDSLPEQYDFAITSPPYWNQLERNSIRQKGRKENGLDTKYSSSKDDIGNIKDYEDFLEFQAKIFDQTFDVIKEGGYLVIITNNVFYKGELYPLAFDTAISLTKRGEKSWILKDEKIWLQNDKPLIALGINHAWVGNRHHQYCLIFRKEKRKKV</sequence>
<evidence type="ECO:0000256" key="4">
    <source>
        <dbReference type="ARBA" id="ARBA00022679"/>
    </source>
</evidence>